<gene>
    <name evidence="1" type="ORF">E2C01_052373</name>
</gene>
<name>A0A5B7GEE4_PORTR</name>
<comment type="caution">
    <text evidence="1">The sequence shown here is derived from an EMBL/GenBank/DDBJ whole genome shotgun (WGS) entry which is preliminary data.</text>
</comment>
<evidence type="ECO:0000313" key="1">
    <source>
        <dbReference type="EMBL" id="MPC58371.1"/>
    </source>
</evidence>
<dbReference type="EMBL" id="VSRR010015613">
    <property type="protein sequence ID" value="MPC58371.1"/>
    <property type="molecule type" value="Genomic_DNA"/>
</dbReference>
<proteinExistence type="predicted"/>
<keyword evidence="2" id="KW-1185">Reference proteome</keyword>
<evidence type="ECO:0000313" key="2">
    <source>
        <dbReference type="Proteomes" id="UP000324222"/>
    </source>
</evidence>
<organism evidence="1 2">
    <name type="scientific">Portunus trituberculatus</name>
    <name type="common">Swimming crab</name>
    <name type="synonym">Neptunus trituberculatus</name>
    <dbReference type="NCBI Taxonomy" id="210409"/>
    <lineage>
        <taxon>Eukaryota</taxon>
        <taxon>Metazoa</taxon>
        <taxon>Ecdysozoa</taxon>
        <taxon>Arthropoda</taxon>
        <taxon>Crustacea</taxon>
        <taxon>Multicrustacea</taxon>
        <taxon>Malacostraca</taxon>
        <taxon>Eumalacostraca</taxon>
        <taxon>Eucarida</taxon>
        <taxon>Decapoda</taxon>
        <taxon>Pleocyemata</taxon>
        <taxon>Brachyura</taxon>
        <taxon>Eubrachyura</taxon>
        <taxon>Portunoidea</taxon>
        <taxon>Portunidae</taxon>
        <taxon>Portuninae</taxon>
        <taxon>Portunus</taxon>
    </lineage>
</organism>
<dbReference type="Proteomes" id="UP000324222">
    <property type="component" value="Unassembled WGS sequence"/>
</dbReference>
<protein>
    <submittedName>
        <fullName evidence="1">Uncharacterized protein</fullName>
    </submittedName>
</protein>
<dbReference type="AlphaFoldDB" id="A0A5B7GEE4"/>
<sequence length="86" mass="9348">METRPAEETDSIYRLYGTPLNLNKKPTHSPCATLFPPPPNLSHCLKRHPIQSASHPLASLPAATSFPPQGPLDSSPSPCFVALKFQ</sequence>
<reference evidence="1 2" key="1">
    <citation type="submission" date="2019-05" db="EMBL/GenBank/DDBJ databases">
        <title>Another draft genome of Portunus trituberculatus and its Hox gene families provides insights of decapod evolution.</title>
        <authorList>
            <person name="Jeong J.-H."/>
            <person name="Song I."/>
            <person name="Kim S."/>
            <person name="Choi T."/>
            <person name="Kim D."/>
            <person name="Ryu S."/>
            <person name="Kim W."/>
        </authorList>
    </citation>
    <scope>NUCLEOTIDE SEQUENCE [LARGE SCALE GENOMIC DNA]</scope>
    <source>
        <tissue evidence="1">Muscle</tissue>
    </source>
</reference>
<accession>A0A5B7GEE4</accession>